<comment type="function">
    <text evidence="10">Involved in the glycolate utilization. Catalyzes the condensation and subsequent hydrolysis of acetyl-coenzyme A (acetyl-CoA) and glyoxylate to form malate and CoA.</text>
</comment>
<evidence type="ECO:0000256" key="9">
    <source>
        <dbReference type="ARBA" id="ARBA00047918"/>
    </source>
</evidence>
<evidence type="ECO:0000259" key="13">
    <source>
        <dbReference type="Pfam" id="PF01274"/>
    </source>
</evidence>
<dbReference type="Gene3D" id="1.20.1220.12">
    <property type="entry name" value="Malate synthase, domain III"/>
    <property type="match status" value="1"/>
</dbReference>
<dbReference type="InterPro" id="IPR048357">
    <property type="entry name" value="MSG_insertion"/>
</dbReference>
<evidence type="ECO:0000256" key="1">
    <source>
        <dbReference type="ARBA" id="ARBA00001946"/>
    </source>
</evidence>
<comment type="similarity">
    <text evidence="10 12">Belongs to the malate synthase family. GlcB subfamily.</text>
</comment>
<keyword evidence="6 10" id="KW-0479">Metal-binding</keyword>
<comment type="pathway">
    <text evidence="10 12">Carbohydrate metabolism; glyoxylate cycle; (S)-malate from isocitrate: step 2/2.</text>
</comment>
<name>A0ABR9ZH52_9CORY</name>
<comment type="subcellular location">
    <subcellularLocation>
        <location evidence="10 12">Cytoplasm</location>
    </subcellularLocation>
</comment>
<evidence type="ECO:0000256" key="2">
    <source>
        <dbReference type="ARBA" id="ARBA00022435"/>
    </source>
</evidence>
<comment type="cofactor">
    <cofactor evidence="1 10">
        <name>Mg(2+)</name>
        <dbReference type="ChEBI" id="CHEBI:18420"/>
    </cofactor>
</comment>
<dbReference type="SUPFAM" id="SSF51645">
    <property type="entry name" value="Malate synthase G"/>
    <property type="match status" value="1"/>
</dbReference>
<feature type="binding site" evidence="10">
    <location>
        <position position="439"/>
    </location>
    <ligand>
        <name>Mg(2+)</name>
        <dbReference type="ChEBI" id="CHEBI:18420"/>
    </ligand>
</feature>
<evidence type="ECO:0000256" key="4">
    <source>
        <dbReference type="ARBA" id="ARBA00022532"/>
    </source>
</evidence>
<feature type="binding site" evidence="10">
    <location>
        <position position="126"/>
    </location>
    <ligand>
        <name>acetyl-CoA</name>
        <dbReference type="ChEBI" id="CHEBI:57288"/>
    </ligand>
</feature>
<keyword evidence="17" id="KW-0012">Acyltransferase</keyword>
<dbReference type="RefSeq" id="WP_194555630.1">
    <property type="nucleotide sequence ID" value="NZ_JADKMY010000001.1"/>
</dbReference>
<keyword evidence="4 10" id="KW-0816">Tricarboxylic acid cycle</keyword>
<dbReference type="InterPro" id="IPR048356">
    <property type="entry name" value="MS_N"/>
</dbReference>
<evidence type="ECO:0000259" key="15">
    <source>
        <dbReference type="Pfam" id="PF20658"/>
    </source>
</evidence>
<dbReference type="Pfam" id="PF20658">
    <property type="entry name" value="MSG_insertion"/>
    <property type="match status" value="1"/>
</dbReference>
<keyword evidence="5 10" id="KW-0808">Transferase</keyword>
<comment type="subunit">
    <text evidence="10">Monomer.</text>
</comment>
<keyword evidence="18" id="KW-1185">Reference proteome</keyword>
<feature type="binding site" evidence="10">
    <location>
        <position position="548"/>
    </location>
    <ligand>
        <name>acetyl-CoA</name>
        <dbReference type="ChEBI" id="CHEBI:57288"/>
    </ligand>
</feature>
<feature type="binding site" evidence="10">
    <location>
        <begin position="464"/>
        <end position="467"/>
    </location>
    <ligand>
        <name>glyoxylate</name>
        <dbReference type="ChEBI" id="CHEBI:36655"/>
    </ligand>
</feature>
<dbReference type="NCBIfam" id="NF002825">
    <property type="entry name" value="PRK02999.1"/>
    <property type="match status" value="1"/>
</dbReference>
<protein>
    <recommendedName>
        <fullName evidence="10 11">Malate synthase G</fullName>
        <ecNumber evidence="10 11">2.3.3.9</ecNumber>
    </recommendedName>
</protein>
<keyword evidence="7 10" id="KW-0460">Magnesium</keyword>
<dbReference type="PANTHER" id="PTHR42739:SF1">
    <property type="entry name" value="MALATE SYNTHASE G"/>
    <property type="match status" value="1"/>
</dbReference>
<feature type="binding site" evidence="10">
    <location>
        <position position="439"/>
    </location>
    <ligand>
        <name>glyoxylate</name>
        <dbReference type="ChEBI" id="CHEBI:36655"/>
    </ligand>
</feature>
<feature type="binding site" evidence="10">
    <location>
        <position position="283"/>
    </location>
    <ligand>
        <name>acetyl-CoA</name>
        <dbReference type="ChEBI" id="CHEBI:57288"/>
    </ligand>
</feature>
<feature type="active site" description="Proton donor" evidence="10">
    <location>
        <position position="645"/>
    </location>
</feature>
<evidence type="ECO:0000256" key="8">
    <source>
        <dbReference type="ARBA" id="ARBA00023097"/>
    </source>
</evidence>
<feature type="modified residue" description="Cysteine sulfenic acid (-SOH)" evidence="10">
    <location>
        <position position="631"/>
    </location>
</feature>
<dbReference type="HAMAP" id="MF_00641">
    <property type="entry name" value="Malate_synth_G"/>
    <property type="match status" value="1"/>
</dbReference>
<dbReference type="InterPro" id="IPR048355">
    <property type="entry name" value="MS_C"/>
</dbReference>
<sequence length="740" mass="81810">MTENQAQKRIDAGGLQVSETLYNFVNNEVLTRIGRESEDKQKAFWDGFGKIVEEFTPRNRELLAKRDELQSKLDEWYSTHKGEQNPEEYTAFLKEIGYLVENPGDFEINTENIDSEISTTAGPQLVVPILNARFALNAANARWGSLYDALYGTNAISEENGAEKGKGYNKVRGDKVIEWGREFLDRSVPLESGSHKDVTEYSIASGQFTATIDGNEVRLQEPEAYVGFSGNKDKPEGILLRKNGMHLNIQIDPESPVGSTDMAGVKDIELESAISTIMDFEDSVAAVDATDKTLGYTNWLGLNTGELSEEVQKGDKTFTRTLNADRTFTGRDGSEIRLHGRSLLFVRNVGHLMQNPAILDQQGEEIFEGILDGVITAAAAIPGLDENNSLRNSRKGSIYIVKPKQHGPEEVAFTNDLFAAIEDLLELPRFTLKVGVMDEERRTSANLDACIAAVKDRLAFINTGFLDRTGDEIHTSMVAGPMIRKGEMKTAPWMLGYEDQNVDAGLAHGLPGKAQIGKGMWAKTELMAEMLEEKIGQPKQGASTAWVPSPTGASLHATHYHEVDVFAEQEKLRTEGRRDTLGKILTVPVAGPANGEGNATWSAEEIKEEVDNNCQSILGYVVRWVEQGVGCSKVPDIHDIDLMEDRATLRISSQLLTNWLKHGVVTEEQILESLQRMAAKVDGQNEGDAAYRNMAPNFDESVAFQAAKDLILKGQEQPSGYTEPILHARRREFKEKNGIA</sequence>
<dbReference type="Proteomes" id="UP000635902">
    <property type="component" value="Unassembled WGS sequence"/>
</dbReference>
<proteinExistence type="inferred from homology"/>
<evidence type="ECO:0000256" key="12">
    <source>
        <dbReference type="RuleBase" id="RU003572"/>
    </source>
</evidence>
<reference evidence="17 18" key="1">
    <citation type="submission" date="2020-10" db="EMBL/GenBank/DDBJ databases">
        <title>Novel species in genus Corynebacterium.</title>
        <authorList>
            <person name="Zhang G."/>
        </authorList>
    </citation>
    <scope>NUCLEOTIDE SEQUENCE [LARGE SCALE GENOMIC DNA]</scope>
    <source>
        <strain evidence="17 18">DSM 45110</strain>
    </source>
</reference>
<feature type="binding site" evidence="10">
    <location>
        <position position="320"/>
    </location>
    <ligand>
        <name>acetyl-CoA</name>
        <dbReference type="ChEBI" id="CHEBI:57288"/>
    </ligand>
</feature>
<dbReference type="EMBL" id="JADKMY010000001">
    <property type="protein sequence ID" value="MBF4552745.1"/>
    <property type="molecule type" value="Genomic_DNA"/>
</dbReference>
<keyword evidence="3 10" id="KW-0963">Cytoplasm</keyword>
<evidence type="ECO:0000259" key="16">
    <source>
        <dbReference type="Pfam" id="PF20659"/>
    </source>
</evidence>
<dbReference type="Pfam" id="PF01274">
    <property type="entry name" value="MS_TIM-barrel"/>
    <property type="match status" value="1"/>
</dbReference>
<evidence type="ECO:0000313" key="18">
    <source>
        <dbReference type="Proteomes" id="UP000635902"/>
    </source>
</evidence>
<feature type="domain" description="Malate synthase N-terminal" evidence="14">
    <location>
        <begin position="42"/>
        <end position="80"/>
    </location>
</feature>
<dbReference type="PANTHER" id="PTHR42739">
    <property type="entry name" value="MALATE SYNTHASE G"/>
    <property type="match status" value="1"/>
</dbReference>
<evidence type="ECO:0000256" key="7">
    <source>
        <dbReference type="ARBA" id="ARBA00022842"/>
    </source>
</evidence>
<feature type="domain" description="Malate synthase G alpha-beta insertion" evidence="15">
    <location>
        <begin position="168"/>
        <end position="242"/>
    </location>
</feature>
<evidence type="ECO:0000256" key="5">
    <source>
        <dbReference type="ARBA" id="ARBA00022679"/>
    </source>
</evidence>
<feature type="domain" description="Malate synthase C-terminal" evidence="16">
    <location>
        <begin position="605"/>
        <end position="709"/>
    </location>
</feature>
<evidence type="ECO:0000256" key="10">
    <source>
        <dbReference type="HAMAP-Rule" id="MF_00641"/>
    </source>
</evidence>
<keyword evidence="2 10" id="KW-0329">Glyoxylate bypass</keyword>
<organism evidence="17 18">
    <name type="scientific">Corynebacterium suicordis DSM 45110</name>
    <dbReference type="NCBI Taxonomy" id="1121369"/>
    <lineage>
        <taxon>Bacteria</taxon>
        <taxon>Bacillati</taxon>
        <taxon>Actinomycetota</taxon>
        <taxon>Actinomycetes</taxon>
        <taxon>Mycobacteriales</taxon>
        <taxon>Corynebacteriaceae</taxon>
        <taxon>Corynebacterium</taxon>
    </lineage>
</organism>
<accession>A0ABR9ZH52</accession>
<dbReference type="InterPro" id="IPR011076">
    <property type="entry name" value="Malate_synth_sf"/>
</dbReference>
<evidence type="ECO:0000313" key="17">
    <source>
        <dbReference type="EMBL" id="MBF4552745.1"/>
    </source>
</evidence>
<dbReference type="NCBIfam" id="TIGR01345">
    <property type="entry name" value="malate_syn_G"/>
    <property type="match status" value="1"/>
</dbReference>
<comment type="caution">
    <text evidence="10">Lacks conserved residue(s) required for the propagation of feature annotation.</text>
</comment>
<dbReference type="GO" id="GO:0004474">
    <property type="term" value="F:malate synthase activity"/>
    <property type="evidence" value="ECO:0007669"/>
    <property type="project" value="UniProtKB-EC"/>
</dbReference>
<dbReference type="InterPro" id="IPR006253">
    <property type="entry name" value="Malate_synthG"/>
</dbReference>
<dbReference type="EC" id="2.3.3.9" evidence="10 11"/>
<dbReference type="InterPro" id="IPR001465">
    <property type="entry name" value="Malate_synthase_TIM"/>
</dbReference>
<keyword evidence="8 10" id="KW-0558">Oxidation</keyword>
<dbReference type="Pfam" id="PF20659">
    <property type="entry name" value="MS_C"/>
    <property type="match status" value="1"/>
</dbReference>
<feature type="domain" description="Malate synthase TIM barrel" evidence="13">
    <location>
        <begin position="344"/>
        <end position="579"/>
    </location>
</feature>
<feature type="active site" description="Proton acceptor" evidence="10">
    <location>
        <position position="347"/>
    </location>
</feature>
<evidence type="ECO:0000259" key="14">
    <source>
        <dbReference type="Pfam" id="PF20656"/>
    </source>
</evidence>
<dbReference type="InterPro" id="IPR046363">
    <property type="entry name" value="MS_N_TIM-barrel_dom"/>
</dbReference>
<comment type="catalytic activity">
    <reaction evidence="9 10 12">
        <text>glyoxylate + acetyl-CoA + H2O = (S)-malate + CoA + H(+)</text>
        <dbReference type="Rhea" id="RHEA:18181"/>
        <dbReference type="ChEBI" id="CHEBI:15377"/>
        <dbReference type="ChEBI" id="CHEBI:15378"/>
        <dbReference type="ChEBI" id="CHEBI:15589"/>
        <dbReference type="ChEBI" id="CHEBI:36655"/>
        <dbReference type="ChEBI" id="CHEBI:57287"/>
        <dbReference type="ChEBI" id="CHEBI:57288"/>
        <dbReference type="EC" id="2.3.3.9"/>
    </reaction>
</comment>
<feature type="binding site" evidence="10">
    <location>
        <position position="347"/>
    </location>
    <ligand>
        <name>glyoxylate</name>
        <dbReference type="ChEBI" id="CHEBI:36655"/>
    </ligand>
</feature>
<evidence type="ECO:0000256" key="6">
    <source>
        <dbReference type="ARBA" id="ARBA00022723"/>
    </source>
</evidence>
<gene>
    <name evidence="10" type="primary">glcB</name>
    <name evidence="17" type="ORF">IRY30_01440</name>
</gene>
<evidence type="ECO:0000256" key="3">
    <source>
        <dbReference type="ARBA" id="ARBA00022490"/>
    </source>
</evidence>
<dbReference type="Gene3D" id="3.20.20.360">
    <property type="entry name" value="Malate synthase, domain 3"/>
    <property type="match status" value="2"/>
</dbReference>
<dbReference type="InterPro" id="IPR044856">
    <property type="entry name" value="Malate_synth_C_sf"/>
</dbReference>
<feature type="binding site" evidence="10">
    <location>
        <position position="467"/>
    </location>
    <ligand>
        <name>Mg(2+)</name>
        <dbReference type="ChEBI" id="CHEBI:18420"/>
    </ligand>
</feature>
<dbReference type="Pfam" id="PF20656">
    <property type="entry name" value="MS_N"/>
    <property type="match status" value="1"/>
</dbReference>
<comment type="caution">
    <text evidence="17">The sequence shown here is derived from an EMBL/GenBank/DDBJ whole genome shotgun (WGS) entry which is preliminary data.</text>
</comment>
<evidence type="ECO:0000256" key="11">
    <source>
        <dbReference type="NCBIfam" id="TIGR01345"/>
    </source>
</evidence>
<feature type="binding site" evidence="10">
    <location>
        <begin position="133"/>
        <end position="134"/>
    </location>
    <ligand>
        <name>acetyl-CoA</name>
        <dbReference type="ChEBI" id="CHEBI:57288"/>
    </ligand>
</feature>